<dbReference type="Proteomes" id="UP000184063">
    <property type="component" value="Unassembled WGS sequence"/>
</dbReference>
<dbReference type="EMBL" id="KV878236">
    <property type="protein sequence ID" value="OJZ91678.1"/>
    <property type="molecule type" value="Genomic_DNA"/>
</dbReference>
<dbReference type="VEuPathDB" id="FungiDB:ASPFODRAFT_228702"/>
<sequence>MDVDILTLYGPGMSFYRSQIQLSSSKENGIVGKAKLSSLSVCQLQGIHNKQATGYTMCLQAPMLMCTQRYSSALESLKVSNQNLDHKMSTLRSNVFRLKTDLSKLQRHVRAFHNELLTTWQADTLTRLVEVVYERQNWKLPGGVAVGDHIHLSRERQSRILATAARRIRKPILRKNFGLSVQYYSALQRYDEIVHLRSTNAFRTECTFARRLVSEKENHWGMYRFWGALFPLCYSRSVEESAEIF</sequence>
<proteinExistence type="predicted"/>
<dbReference type="AlphaFoldDB" id="A0A1M3TY18"/>
<evidence type="ECO:0000313" key="1">
    <source>
        <dbReference type="EMBL" id="OJZ91678.1"/>
    </source>
</evidence>
<accession>A0A1M3TY18</accession>
<name>A0A1M3TY18_ASPLC</name>
<evidence type="ECO:0000313" key="2">
    <source>
        <dbReference type="Proteomes" id="UP000184063"/>
    </source>
</evidence>
<dbReference type="OrthoDB" id="4526473at2759"/>
<protein>
    <submittedName>
        <fullName evidence="1">Uncharacterized protein</fullName>
    </submittedName>
</protein>
<gene>
    <name evidence="1" type="ORF">ASPFODRAFT_228702</name>
</gene>
<reference evidence="2" key="1">
    <citation type="journal article" date="2017" name="Genome Biol.">
        <title>Comparative genomics reveals high biological diversity and specific adaptations in the industrially and medically important fungal genus Aspergillus.</title>
        <authorList>
            <person name="de Vries R.P."/>
            <person name="Riley R."/>
            <person name="Wiebenga A."/>
            <person name="Aguilar-Osorio G."/>
            <person name="Amillis S."/>
            <person name="Uchima C.A."/>
            <person name="Anderluh G."/>
            <person name="Asadollahi M."/>
            <person name="Askin M."/>
            <person name="Barry K."/>
            <person name="Battaglia E."/>
            <person name="Bayram O."/>
            <person name="Benocci T."/>
            <person name="Braus-Stromeyer S.A."/>
            <person name="Caldana C."/>
            <person name="Canovas D."/>
            <person name="Cerqueira G.C."/>
            <person name="Chen F."/>
            <person name="Chen W."/>
            <person name="Choi C."/>
            <person name="Clum A."/>
            <person name="Dos Santos R.A."/>
            <person name="Damasio A.R."/>
            <person name="Diallinas G."/>
            <person name="Emri T."/>
            <person name="Fekete E."/>
            <person name="Flipphi M."/>
            <person name="Freyberg S."/>
            <person name="Gallo A."/>
            <person name="Gournas C."/>
            <person name="Habgood R."/>
            <person name="Hainaut M."/>
            <person name="Harispe M.L."/>
            <person name="Henrissat B."/>
            <person name="Hilden K.S."/>
            <person name="Hope R."/>
            <person name="Hossain A."/>
            <person name="Karabika E."/>
            <person name="Karaffa L."/>
            <person name="Karanyi Z."/>
            <person name="Krasevec N."/>
            <person name="Kuo A."/>
            <person name="Kusch H."/>
            <person name="LaButti K."/>
            <person name="Lagendijk E.L."/>
            <person name="Lapidus A."/>
            <person name="Levasseur A."/>
            <person name="Lindquist E."/>
            <person name="Lipzen A."/>
            <person name="Logrieco A.F."/>
            <person name="MacCabe A."/>
            <person name="Maekelae M.R."/>
            <person name="Malavazi I."/>
            <person name="Melin P."/>
            <person name="Meyer V."/>
            <person name="Mielnichuk N."/>
            <person name="Miskei M."/>
            <person name="Molnar A.P."/>
            <person name="Mule G."/>
            <person name="Ngan C.Y."/>
            <person name="Orejas M."/>
            <person name="Orosz E."/>
            <person name="Ouedraogo J.P."/>
            <person name="Overkamp K.M."/>
            <person name="Park H.-S."/>
            <person name="Perrone G."/>
            <person name="Piumi F."/>
            <person name="Punt P.J."/>
            <person name="Ram A.F."/>
            <person name="Ramon A."/>
            <person name="Rauscher S."/>
            <person name="Record E."/>
            <person name="Riano-Pachon D.M."/>
            <person name="Robert V."/>
            <person name="Roehrig J."/>
            <person name="Ruller R."/>
            <person name="Salamov A."/>
            <person name="Salih N.S."/>
            <person name="Samson R.A."/>
            <person name="Sandor E."/>
            <person name="Sanguinetti M."/>
            <person name="Schuetze T."/>
            <person name="Sepcic K."/>
            <person name="Shelest E."/>
            <person name="Sherlock G."/>
            <person name="Sophianopoulou V."/>
            <person name="Squina F.M."/>
            <person name="Sun H."/>
            <person name="Susca A."/>
            <person name="Todd R.B."/>
            <person name="Tsang A."/>
            <person name="Unkles S.E."/>
            <person name="van de Wiele N."/>
            <person name="van Rossen-Uffink D."/>
            <person name="Oliveira J.V."/>
            <person name="Vesth T.C."/>
            <person name="Visser J."/>
            <person name="Yu J.-H."/>
            <person name="Zhou M."/>
            <person name="Andersen M.R."/>
            <person name="Archer D.B."/>
            <person name="Baker S.E."/>
            <person name="Benoit I."/>
            <person name="Brakhage A.A."/>
            <person name="Braus G.H."/>
            <person name="Fischer R."/>
            <person name="Frisvad J.C."/>
            <person name="Goldman G.H."/>
            <person name="Houbraken J."/>
            <person name="Oakley B."/>
            <person name="Pocsi I."/>
            <person name="Scazzocchio C."/>
            <person name="Seiboth B."/>
            <person name="vanKuyk P.A."/>
            <person name="Wortman J."/>
            <person name="Dyer P.S."/>
            <person name="Grigoriev I.V."/>
        </authorList>
    </citation>
    <scope>NUCLEOTIDE SEQUENCE [LARGE SCALE GENOMIC DNA]</scope>
    <source>
        <strain evidence="2">CBS 106.47</strain>
    </source>
</reference>
<organism evidence="1 2">
    <name type="scientific">Aspergillus luchuensis (strain CBS 106.47)</name>
    <dbReference type="NCBI Taxonomy" id="1137211"/>
    <lineage>
        <taxon>Eukaryota</taxon>
        <taxon>Fungi</taxon>
        <taxon>Dikarya</taxon>
        <taxon>Ascomycota</taxon>
        <taxon>Pezizomycotina</taxon>
        <taxon>Eurotiomycetes</taxon>
        <taxon>Eurotiomycetidae</taxon>
        <taxon>Eurotiales</taxon>
        <taxon>Aspergillaceae</taxon>
        <taxon>Aspergillus</taxon>
        <taxon>Aspergillus subgen. Circumdati</taxon>
    </lineage>
</organism>